<dbReference type="GO" id="GO:0030964">
    <property type="term" value="C:NADH dehydrogenase complex"/>
    <property type="evidence" value="ECO:0007669"/>
    <property type="project" value="TreeGrafter"/>
</dbReference>
<accession>A0A537K7V1</accession>
<evidence type="ECO:0000256" key="8">
    <source>
        <dbReference type="ARBA" id="ARBA00022989"/>
    </source>
</evidence>
<comment type="caution">
    <text evidence="13">The sequence shown here is derived from an EMBL/GenBank/DDBJ whole genome shotgun (WGS) entry which is preliminary data.</text>
</comment>
<dbReference type="EMBL" id="VBAK01000088">
    <property type="protein sequence ID" value="TMI91612.1"/>
    <property type="molecule type" value="Genomic_DNA"/>
</dbReference>
<dbReference type="PANTHER" id="PTHR11058:SF22">
    <property type="entry name" value="NADH-QUINONE OXIDOREDUCTASE SUBUNIT A"/>
    <property type="match status" value="1"/>
</dbReference>
<keyword evidence="6 11" id="KW-0874">Quinone</keyword>
<gene>
    <name evidence="11" type="primary">nuoA</name>
    <name evidence="13" type="ORF">E6H00_03570</name>
</gene>
<comment type="catalytic activity">
    <reaction evidence="11 12">
        <text>a quinone + NADH + 5 H(+)(in) = a quinol + NAD(+) + 4 H(+)(out)</text>
        <dbReference type="Rhea" id="RHEA:57888"/>
        <dbReference type="ChEBI" id="CHEBI:15378"/>
        <dbReference type="ChEBI" id="CHEBI:24646"/>
        <dbReference type="ChEBI" id="CHEBI:57540"/>
        <dbReference type="ChEBI" id="CHEBI:57945"/>
        <dbReference type="ChEBI" id="CHEBI:132124"/>
    </reaction>
</comment>
<evidence type="ECO:0000256" key="5">
    <source>
        <dbReference type="ARBA" id="ARBA00022692"/>
    </source>
</evidence>
<comment type="subunit">
    <text evidence="11">NDH-1 is composed of 14 different subunits. Subunits NuoA, H, J, K, L, M, N constitute the membrane sector of the complex.</text>
</comment>
<dbReference type="PANTHER" id="PTHR11058">
    <property type="entry name" value="NADH-UBIQUINONE OXIDOREDUCTASE CHAIN 3"/>
    <property type="match status" value="1"/>
</dbReference>
<proteinExistence type="inferred from homology"/>
<dbReference type="GO" id="GO:0008137">
    <property type="term" value="F:NADH dehydrogenase (ubiquinone) activity"/>
    <property type="evidence" value="ECO:0007669"/>
    <property type="project" value="InterPro"/>
</dbReference>
<comment type="function">
    <text evidence="11">NDH-1 shuttles electrons from NADH, via FMN and iron-sulfur (Fe-S) centers, to quinones in the respiratory chain. The immediate electron acceptor for the enzyme in this species is believed to be ubiquinone. Couples the redox reaction to proton translocation (for every two electrons transferred, four hydrogen ions are translocated across the cytoplasmic membrane), and thus conserves the redox energy in a proton gradient.</text>
</comment>
<evidence type="ECO:0000256" key="6">
    <source>
        <dbReference type="ARBA" id="ARBA00022719"/>
    </source>
</evidence>
<keyword evidence="7 11" id="KW-1278">Translocase</keyword>
<protein>
    <recommendedName>
        <fullName evidence="11">NADH-quinone oxidoreductase subunit A</fullName>
        <ecNumber evidence="11">7.1.1.-</ecNumber>
    </recommendedName>
    <alternativeName>
        <fullName evidence="11">NADH dehydrogenase I subunit A</fullName>
    </alternativeName>
    <alternativeName>
        <fullName evidence="11">NDH-1 subunit A</fullName>
    </alternativeName>
    <alternativeName>
        <fullName evidence="11">NUO1</fullName>
    </alternativeName>
</protein>
<feature type="transmembrane region" description="Helical" evidence="11">
    <location>
        <begin position="60"/>
        <end position="80"/>
    </location>
</feature>
<dbReference type="HAMAP" id="MF_01394">
    <property type="entry name" value="NDH1_NuoA"/>
    <property type="match status" value="1"/>
</dbReference>
<evidence type="ECO:0000256" key="10">
    <source>
        <dbReference type="ARBA" id="ARBA00023136"/>
    </source>
</evidence>
<dbReference type="GO" id="GO:0050136">
    <property type="term" value="F:NADH dehydrogenase (quinone) (non-electrogenic) activity"/>
    <property type="evidence" value="ECO:0007669"/>
    <property type="project" value="UniProtKB-UniRule"/>
</dbReference>
<dbReference type="Pfam" id="PF00507">
    <property type="entry name" value="Oxidored_q4"/>
    <property type="match status" value="1"/>
</dbReference>
<dbReference type="GO" id="GO:0048038">
    <property type="term" value="F:quinone binding"/>
    <property type="evidence" value="ECO:0007669"/>
    <property type="project" value="UniProtKB-KW"/>
</dbReference>
<evidence type="ECO:0000256" key="2">
    <source>
        <dbReference type="ARBA" id="ARBA00008472"/>
    </source>
</evidence>
<sequence length="118" mass="13364">MISAYIPVLVHLTLAILFAVALLGLHRLAGGRRPTLEKSLPYESGVWPVGGAQERVPIRYYLVAMLFILFDIEIVFVYPWAVLVRELGTPGLLEMFTFLAVLGTGYLYLLKRRALEWE</sequence>
<keyword evidence="5 11" id="KW-0812">Transmembrane</keyword>
<evidence type="ECO:0000256" key="1">
    <source>
        <dbReference type="ARBA" id="ARBA00004141"/>
    </source>
</evidence>
<dbReference type="InterPro" id="IPR023043">
    <property type="entry name" value="NAD(P)H_OxRDtase_bac/plastid"/>
</dbReference>
<evidence type="ECO:0000313" key="13">
    <source>
        <dbReference type="EMBL" id="TMI91612.1"/>
    </source>
</evidence>
<dbReference type="AlphaFoldDB" id="A0A537K7V1"/>
<dbReference type="GO" id="GO:0005886">
    <property type="term" value="C:plasma membrane"/>
    <property type="evidence" value="ECO:0007669"/>
    <property type="project" value="UniProtKB-SubCell"/>
</dbReference>
<organism evidence="13 14">
    <name type="scientific">Candidatus Segetimicrobium genomatis</name>
    <dbReference type="NCBI Taxonomy" id="2569760"/>
    <lineage>
        <taxon>Bacteria</taxon>
        <taxon>Bacillati</taxon>
        <taxon>Candidatus Sysuimicrobiota</taxon>
        <taxon>Candidatus Sysuimicrobiia</taxon>
        <taxon>Candidatus Sysuimicrobiales</taxon>
        <taxon>Candidatus Segetimicrobiaceae</taxon>
        <taxon>Candidatus Segetimicrobium</taxon>
    </lineage>
</organism>
<feature type="transmembrane region" description="Helical" evidence="11">
    <location>
        <begin position="6"/>
        <end position="25"/>
    </location>
</feature>
<name>A0A537K7V1_9BACT</name>
<feature type="transmembrane region" description="Helical" evidence="11">
    <location>
        <begin position="92"/>
        <end position="110"/>
    </location>
</feature>
<dbReference type="InterPro" id="IPR038430">
    <property type="entry name" value="NDAH_ubi_oxred_su3_sf"/>
</dbReference>
<dbReference type="InterPro" id="IPR000440">
    <property type="entry name" value="NADH_UbQ/plastoQ_OxRdtase_su3"/>
</dbReference>
<keyword evidence="11" id="KW-0830">Ubiquinone</keyword>
<evidence type="ECO:0000256" key="3">
    <source>
        <dbReference type="ARBA" id="ARBA00022448"/>
    </source>
</evidence>
<evidence type="ECO:0000313" key="14">
    <source>
        <dbReference type="Proteomes" id="UP000318509"/>
    </source>
</evidence>
<keyword evidence="10 11" id="KW-0472">Membrane</keyword>
<evidence type="ECO:0000256" key="12">
    <source>
        <dbReference type="RuleBase" id="RU003639"/>
    </source>
</evidence>
<keyword evidence="8 11" id="KW-1133">Transmembrane helix</keyword>
<comment type="subcellular location">
    <subcellularLocation>
        <location evidence="11 12">Cell membrane</location>
        <topology evidence="11 12">Multi-pass membrane protein</topology>
    </subcellularLocation>
    <subcellularLocation>
        <location evidence="1">Membrane</location>
        <topology evidence="1">Multi-pass membrane protein</topology>
    </subcellularLocation>
</comment>
<keyword evidence="3 11" id="KW-0813">Transport</keyword>
<evidence type="ECO:0000256" key="4">
    <source>
        <dbReference type="ARBA" id="ARBA00022475"/>
    </source>
</evidence>
<evidence type="ECO:0000256" key="7">
    <source>
        <dbReference type="ARBA" id="ARBA00022967"/>
    </source>
</evidence>
<reference evidence="13 14" key="1">
    <citation type="journal article" date="2019" name="Nat. Microbiol.">
        <title>Mediterranean grassland soil C-N compound turnover is dependent on rainfall and depth, and is mediated by genomically divergent microorganisms.</title>
        <authorList>
            <person name="Diamond S."/>
            <person name="Andeer P.F."/>
            <person name="Li Z."/>
            <person name="Crits-Christoph A."/>
            <person name="Burstein D."/>
            <person name="Anantharaman K."/>
            <person name="Lane K.R."/>
            <person name="Thomas B.C."/>
            <person name="Pan C."/>
            <person name="Northen T.R."/>
            <person name="Banfield J.F."/>
        </authorList>
    </citation>
    <scope>NUCLEOTIDE SEQUENCE [LARGE SCALE GENOMIC DNA]</scope>
    <source>
        <strain evidence="13">NP_3</strain>
    </source>
</reference>
<keyword evidence="4 11" id="KW-1003">Cell membrane</keyword>
<dbReference type="EC" id="7.1.1.-" evidence="11"/>
<comment type="similarity">
    <text evidence="2 11 12">Belongs to the complex I subunit 3 family.</text>
</comment>
<evidence type="ECO:0000256" key="9">
    <source>
        <dbReference type="ARBA" id="ARBA00023027"/>
    </source>
</evidence>
<evidence type="ECO:0000256" key="11">
    <source>
        <dbReference type="HAMAP-Rule" id="MF_01394"/>
    </source>
</evidence>
<keyword evidence="9 11" id="KW-0520">NAD</keyword>
<dbReference type="Gene3D" id="1.20.58.1610">
    <property type="entry name" value="NADH:ubiquinone/plastoquinone oxidoreductase, chain 3"/>
    <property type="match status" value="1"/>
</dbReference>
<dbReference type="Proteomes" id="UP000318509">
    <property type="component" value="Unassembled WGS sequence"/>
</dbReference>